<accession>A0A1B7MXH3</accession>
<gene>
    <name evidence="1" type="ORF">K503DRAFT_771655</name>
</gene>
<keyword evidence="2" id="KW-1185">Reference proteome</keyword>
<protein>
    <submittedName>
        <fullName evidence="1">Uncharacterized protein</fullName>
    </submittedName>
</protein>
<evidence type="ECO:0000313" key="2">
    <source>
        <dbReference type="Proteomes" id="UP000092154"/>
    </source>
</evidence>
<dbReference type="Proteomes" id="UP000092154">
    <property type="component" value="Unassembled WGS sequence"/>
</dbReference>
<sequence>MLYKITSSSWWSLASSNLPHPDSAYAFLECNHTFDVPGEYASYVLDELAICGDRVVVLYCMLPIQDLFIQVIH</sequence>
<evidence type="ECO:0000313" key="1">
    <source>
        <dbReference type="EMBL" id="OAX37304.1"/>
    </source>
</evidence>
<dbReference type="EMBL" id="KV448361">
    <property type="protein sequence ID" value="OAX37304.1"/>
    <property type="molecule type" value="Genomic_DNA"/>
</dbReference>
<proteinExistence type="predicted"/>
<dbReference type="InParanoid" id="A0A1B7MXH3"/>
<organism evidence="1 2">
    <name type="scientific">Rhizopogon vinicolor AM-OR11-026</name>
    <dbReference type="NCBI Taxonomy" id="1314800"/>
    <lineage>
        <taxon>Eukaryota</taxon>
        <taxon>Fungi</taxon>
        <taxon>Dikarya</taxon>
        <taxon>Basidiomycota</taxon>
        <taxon>Agaricomycotina</taxon>
        <taxon>Agaricomycetes</taxon>
        <taxon>Agaricomycetidae</taxon>
        <taxon>Boletales</taxon>
        <taxon>Suillineae</taxon>
        <taxon>Rhizopogonaceae</taxon>
        <taxon>Rhizopogon</taxon>
    </lineage>
</organism>
<dbReference type="AlphaFoldDB" id="A0A1B7MXH3"/>
<reference evidence="1 2" key="1">
    <citation type="submission" date="2016-06" db="EMBL/GenBank/DDBJ databases">
        <title>Comparative genomics of the ectomycorrhizal sister species Rhizopogon vinicolor and Rhizopogon vesiculosus (Basidiomycota: Boletales) reveals a divergence of the mating type B locus.</title>
        <authorList>
            <consortium name="DOE Joint Genome Institute"/>
            <person name="Mujic A.B."/>
            <person name="Kuo A."/>
            <person name="Tritt A."/>
            <person name="Lipzen A."/>
            <person name="Chen C."/>
            <person name="Johnson J."/>
            <person name="Sharma A."/>
            <person name="Barry K."/>
            <person name="Grigoriev I.V."/>
            <person name="Spatafora J.W."/>
        </authorList>
    </citation>
    <scope>NUCLEOTIDE SEQUENCE [LARGE SCALE GENOMIC DNA]</scope>
    <source>
        <strain evidence="1 2">AM-OR11-026</strain>
    </source>
</reference>
<name>A0A1B7MXH3_9AGAM</name>